<evidence type="ECO:0000313" key="3">
    <source>
        <dbReference type="Proteomes" id="UP000075902"/>
    </source>
</evidence>
<accession>A0A182UA75</accession>
<dbReference type="EnsemblMetazoa" id="AMEC016734-RA">
    <property type="protein sequence ID" value="AMEC016734-PA"/>
    <property type="gene ID" value="AMEC016734"/>
</dbReference>
<organism evidence="2 3">
    <name type="scientific">Anopheles melas</name>
    <dbReference type="NCBI Taxonomy" id="34690"/>
    <lineage>
        <taxon>Eukaryota</taxon>
        <taxon>Metazoa</taxon>
        <taxon>Ecdysozoa</taxon>
        <taxon>Arthropoda</taxon>
        <taxon>Hexapoda</taxon>
        <taxon>Insecta</taxon>
        <taxon>Pterygota</taxon>
        <taxon>Neoptera</taxon>
        <taxon>Endopterygota</taxon>
        <taxon>Diptera</taxon>
        <taxon>Nematocera</taxon>
        <taxon>Culicoidea</taxon>
        <taxon>Culicidae</taxon>
        <taxon>Anophelinae</taxon>
        <taxon>Anopheles</taxon>
    </lineage>
</organism>
<proteinExistence type="predicted"/>
<feature type="region of interest" description="Disordered" evidence="1">
    <location>
        <begin position="67"/>
        <end position="130"/>
    </location>
</feature>
<name>A0A182UA75_9DIPT</name>
<evidence type="ECO:0000256" key="1">
    <source>
        <dbReference type="SAM" id="MobiDB-lite"/>
    </source>
</evidence>
<reference evidence="2" key="2">
    <citation type="submission" date="2020-05" db="UniProtKB">
        <authorList>
            <consortium name="EnsemblMetazoa"/>
        </authorList>
    </citation>
    <scope>IDENTIFICATION</scope>
    <source>
        <strain evidence="2">CM1001059</strain>
    </source>
</reference>
<dbReference type="AlphaFoldDB" id="A0A182UA75"/>
<feature type="compositionally biased region" description="Low complexity" evidence="1">
    <location>
        <begin position="104"/>
        <end position="116"/>
    </location>
</feature>
<sequence length="130" mass="14627">MVLKPLLTHNPHGRRLHFSVGALSKPGTHQPTGRCLRLYELELGKTHKKAELGPDDSNKFRTQFRRTIRTTPHDSRRFQTIPDDSGRSRAISTIPDDSGGTSDSFSLESESESYLPEPERNRGLFTNGPE</sequence>
<dbReference type="Proteomes" id="UP000075902">
    <property type="component" value="Unassembled WGS sequence"/>
</dbReference>
<protein>
    <submittedName>
        <fullName evidence="2">Uncharacterized protein</fullName>
    </submittedName>
</protein>
<evidence type="ECO:0000313" key="2">
    <source>
        <dbReference type="EnsemblMetazoa" id="AMEC016734-PA"/>
    </source>
</evidence>
<dbReference type="VEuPathDB" id="VectorBase:AMEC016734"/>
<keyword evidence="3" id="KW-1185">Reference proteome</keyword>
<reference evidence="3" key="1">
    <citation type="submission" date="2014-01" db="EMBL/GenBank/DDBJ databases">
        <title>The Genome Sequence of Anopheles melas CM1001059_A (V2).</title>
        <authorList>
            <consortium name="The Broad Institute Genomics Platform"/>
            <person name="Neafsey D.E."/>
            <person name="Besansky N."/>
            <person name="Howell P."/>
            <person name="Walton C."/>
            <person name="Young S.K."/>
            <person name="Zeng Q."/>
            <person name="Gargeya S."/>
            <person name="Fitzgerald M."/>
            <person name="Haas B."/>
            <person name="Abouelleil A."/>
            <person name="Allen A.W."/>
            <person name="Alvarado L."/>
            <person name="Arachchi H.M."/>
            <person name="Berlin A.M."/>
            <person name="Chapman S.B."/>
            <person name="Gainer-Dewar J."/>
            <person name="Goldberg J."/>
            <person name="Griggs A."/>
            <person name="Gujja S."/>
            <person name="Hansen M."/>
            <person name="Howarth C."/>
            <person name="Imamovic A."/>
            <person name="Ireland A."/>
            <person name="Larimer J."/>
            <person name="McCowan C."/>
            <person name="Murphy C."/>
            <person name="Pearson M."/>
            <person name="Poon T.W."/>
            <person name="Priest M."/>
            <person name="Roberts A."/>
            <person name="Saif S."/>
            <person name="Shea T."/>
            <person name="Sisk P."/>
            <person name="Sykes S."/>
            <person name="Wortman J."/>
            <person name="Nusbaum C."/>
            <person name="Birren B."/>
        </authorList>
    </citation>
    <scope>NUCLEOTIDE SEQUENCE [LARGE SCALE GENOMIC DNA]</scope>
    <source>
        <strain evidence="3">CM1001059</strain>
    </source>
</reference>